<name>A0A1X3GHE0_9BRAD</name>
<proteinExistence type="predicted"/>
<comment type="caution">
    <text evidence="2">The sequence shown here is derived from an EMBL/GenBank/DDBJ whole genome shotgun (WGS) entry which is preliminary data.</text>
</comment>
<evidence type="ECO:0000313" key="3">
    <source>
        <dbReference type="Proteomes" id="UP000193553"/>
    </source>
</evidence>
<sequence>MSSGPLEWCIEIAIIVAICIGIVVGGHGRLVVPHHRVQRAQADRAACIQRPSNLFSVVALRRAGPPV</sequence>
<evidence type="ECO:0000313" key="2">
    <source>
        <dbReference type="EMBL" id="OSJ08295.1"/>
    </source>
</evidence>
<keyword evidence="1" id="KW-1133">Transmembrane helix</keyword>
<evidence type="ECO:0000256" key="1">
    <source>
        <dbReference type="SAM" id="Phobius"/>
    </source>
</evidence>
<reference evidence="2 3" key="1">
    <citation type="submission" date="2017-03" db="EMBL/GenBank/DDBJ databases">
        <title>Whole genome sequences of fourteen strains of Bradyrhizobium canariense and one strain of Bradyrhizobium japonicum isolated from Lupinus (Papilionoideae: Genisteae) species in Algeria.</title>
        <authorList>
            <person name="Crovadore J."/>
            <person name="Chekireb D."/>
            <person name="Brachmann A."/>
            <person name="Chablais R."/>
            <person name="Cochard B."/>
            <person name="Lefort F."/>
        </authorList>
    </citation>
    <scope>NUCLEOTIDE SEQUENCE [LARGE SCALE GENOMIC DNA]</scope>
    <source>
        <strain evidence="2 3">UBMA195</strain>
    </source>
</reference>
<keyword evidence="1" id="KW-0472">Membrane</keyword>
<gene>
    <name evidence="2" type="ORF">BSZ18_18940</name>
</gene>
<protein>
    <submittedName>
        <fullName evidence="2">Uncharacterized protein</fullName>
    </submittedName>
</protein>
<accession>A0A1X3GHE0</accession>
<organism evidence="2 3">
    <name type="scientific">Bradyrhizobium canariense</name>
    <dbReference type="NCBI Taxonomy" id="255045"/>
    <lineage>
        <taxon>Bacteria</taxon>
        <taxon>Pseudomonadati</taxon>
        <taxon>Pseudomonadota</taxon>
        <taxon>Alphaproteobacteria</taxon>
        <taxon>Hyphomicrobiales</taxon>
        <taxon>Nitrobacteraceae</taxon>
        <taxon>Bradyrhizobium</taxon>
    </lineage>
</organism>
<feature type="transmembrane region" description="Helical" evidence="1">
    <location>
        <begin position="12"/>
        <end position="32"/>
    </location>
</feature>
<dbReference type="Proteomes" id="UP000193553">
    <property type="component" value="Unassembled WGS sequence"/>
</dbReference>
<dbReference type="AlphaFoldDB" id="A0A1X3GHE0"/>
<keyword evidence="1" id="KW-0812">Transmembrane</keyword>
<dbReference type="EMBL" id="NAFI01000175">
    <property type="protein sequence ID" value="OSJ08295.1"/>
    <property type="molecule type" value="Genomic_DNA"/>
</dbReference>
<dbReference type="OrthoDB" id="8252930at2"/>